<accession>A0A0E9V023</accession>
<proteinExistence type="predicted"/>
<reference evidence="1" key="1">
    <citation type="submission" date="2014-11" db="EMBL/GenBank/DDBJ databases">
        <authorList>
            <person name="Amaro Gonzalez C."/>
        </authorList>
    </citation>
    <scope>NUCLEOTIDE SEQUENCE</scope>
</reference>
<name>A0A0E9V023_ANGAN</name>
<protein>
    <submittedName>
        <fullName evidence="1">Uncharacterized protein</fullName>
    </submittedName>
</protein>
<dbReference type="AlphaFoldDB" id="A0A0E9V023"/>
<dbReference type="EMBL" id="GBXM01037093">
    <property type="protein sequence ID" value="JAH71484.1"/>
    <property type="molecule type" value="Transcribed_RNA"/>
</dbReference>
<organism evidence="1">
    <name type="scientific">Anguilla anguilla</name>
    <name type="common">European freshwater eel</name>
    <name type="synonym">Muraena anguilla</name>
    <dbReference type="NCBI Taxonomy" id="7936"/>
    <lineage>
        <taxon>Eukaryota</taxon>
        <taxon>Metazoa</taxon>
        <taxon>Chordata</taxon>
        <taxon>Craniata</taxon>
        <taxon>Vertebrata</taxon>
        <taxon>Euteleostomi</taxon>
        <taxon>Actinopterygii</taxon>
        <taxon>Neopterygii</taxon>
        <taxon>Teleostei</taxon>
        <taxon>Anguilliformes</taxon>
        <taxon>Anguillidae</taxon>
        <taxon>Anguilla</taxon>
    </lineage>
</organism>
<reference evidence="1" key="2">
    <citation type="journal article" date="2015" name="Fish Shellfish Immunol.">
        <title>Early steps in the European eel (Anguilla anguilla)-Vibrio vulnificus interaction in the gills: Role of the RtxA13 toxin.</title>
        <authorList>
            <person name="Callol A."/>
            <person name="Pajuelo D."/>
            <person name="Ebbesson L."/>
            <person name="Teles M."/>
            <person name="MacKenzie S."/>
            <person name="Amaro C."/>
        </authorList>
    </citation>
    <scope>NUCLEOTIDE SEQUENCE</scope>
</reference>
<evidence type="ECO:0000313" key="1">
    <source>
        <dbReference type="EMBL" id="JAH71484.1"/>
    </source>
</evidence>
<sequence length="55" mass="6506">MPAYLLSQTVMEMRFNCTQKLFAITVSPSTRDLEGMSEQTMLKQRKRNRPFCVYK</sequence>